<accession>A0A0L0S175</accession>
<proteinExistence type="predicted"/>
<sequence length="293" mass="31660">MTELFVDQPDILCMQIHVKSMPLLQGLPHALRSRQYTVYLLEAGIGDPYHLLTAISKDLKIVSYADELVTGVHACTQRLLLHSPALAKERAPRPPTIAQPVHTLGLTAATNALEPHLLLIHMDDHNVSTQLVAEQLTLKVKLLKQSVESCRASVAAWYPNTSHAKVHAPAILWTGAIMSSLAPVLHQQAGVPAAVVTTPDQVLAAMIKNRGQVPANLNVAPLTHTFGQYVKETNLVVAGDQVGGVSTEIVTASPPHSRHELVVELVVSFPRPRRVAEALSLAELRLTACKVGQ</sequence>
<dbReference type="AlphaFoldDB" id="A0A0L0S175"/>
<dbReference type="VEuPathDB" id="FungiDB:AMAG_01991"/>
<protein>
    <submittedName>
        <fullName evidence="1">Uncharacterized protein</fullName>
    </submittedName>
</protein>
<name>A0A0L0S175_ALLM3</name>
<keyword evidence="2" id="KW-1185">Reference proteome</keyword>
<gene>
    <name evidence="1" type="ORF">AMAG_01991</name>
</gene>
<evidence type="ECO:0000313" key="2">
    <source>
        <dbReference type="Proteomes" id="UP000054350"/>
    </source>
</evidence>
<dbReference type="OrthoDB" id="10339816at2759"/>
<organism evidence="1 2">
    <name type="scientific">Allomyces macrogynus (strain ATCC 38327)</name>
    <name type="common">Allomyces javanicus var. macrogynus</name>
    <dbReference type="NCBI Taxonomy" id="578462"/>
    <lineage>
        <taxon>Eukaryota</taxon>
        <taxon>Fungi</taxon>
        <taxon>Fungi incertae sedis</taxon>
        <taxon>Blastocladiomycota</taxon>
        <taxon>Blastocladiomycetes</taxon>
        <taxon>Blastocladiales</taxon>
        <taxon>Blastocladiaceae</taxon>
        <taxon>Allomyces</taxon>
    </lineage>
</organism>
<evidence type="ECO:0000313" key="1">
    <source>
        <dbReference type="EMBL" id="KNE56155.1"/>
    </source>
</evidence>
<dbReference type="EMBL" id="GG745330">
    <property type="protein sequence ID" value="KNE56155.1"/>
    <property type="molecule type" value="Genomic_DNA"/>
</dbReference>
<reference evidence="1 2" key="1">
    <citation type="submission" date="2009-11" db="EMBL/GenBank/DDBJ databases">
        <title>Annotation of Allomyces macrogynus ATCC 38327.</title>
        <authorList>
            <consortium name="The Broad Institute Genome Sequencing Platform"/>
            <person name="Russ C."/>
            <person name="Cuomo C."/>
            <person name="Burger G."/>
            <person name="Gray M.W."/>
            <person name="Holland P.W.H."/>
            <person name="King N."/>
            <person name="Lang F.B.F."/>
            <person name="Roger A.J."/>
            <person name="Ruiz-Trillo I."/>
            <person name="Young S.K."/>
            <person name="Zeng Q."/>
            <person name="Gargeya S."/>
            <person name="Fitzgerald M."/>
            <person name="Haas B."/>
            <person name="Abouelleil A."/>
            <person name="Alvarado L."/>
            <person name="Arachchi H.M."/>
            <person name="Berlin A."/>
            <person name="Chapman S.B."/>
            <person name="Gearin G."/>
            <person name="Goldberg J."/>
            <person name="Griggs A."/>
            <person name="Gujja S."/>
            <person name="Hansen M."/>
            <person name="Heiman D."/>
            <person name="Howarth C."/>
            <person name="Larimer J."/>
            <person name="Lui A."/>
            <person name="MacDonald P.J.P."/>
            <person name="McCowen C."/>
            <person name="Montmayeur A."/>
            <person name="Murphy C."/>
            <person name="Neiman D."/>
            <person name="Pearson M."/>
            <person name="Priest M."/>
            <person name="Roberts A."/>
            <person name="Saif S."/>
            <person name="Shea T."/>
            <person name="Sisk P."/>
            <person name="Stolte C."/>
            <person name="Sykes S."/>
            <person name="Wortman J."/>
            <person name="Nusbaum C."/>
            <person name="Birren B."/>
        </authorList>
    </citation>
    <scope>NUCLEOTIDE SEQUENCE [LARGE SCALE GENOMIC DNA]</scope>
    <source>
        <strain evidence="1 2">ATCC 38327</strain>
    </source>
</reference>
<dbReference type="Proteomes" id="UP000054350">
    <property type="component" value="Unassembled WGS sequence"/>
</dbReference>
<reference evidence="2" key="2">
    <citation type="submission" date="2009-11" db="EMBL/GenBank/DDBJ databases">
        <title>The Genome Sequence of Allomyces macrogynus strain ATCC 38327.</title>
        <authorList>
            <consortium name="The Broad Institute Genome Sequencing Platform"/>
            <person name="Russ C."/>
            <person name="Cuomo C."/>
            <person name="Shea T."/>
            <person name="Young S.K."/>
            <person name="Zeng Q."/>
            <person name="Koehrsen M."/>
            <person name="Haas B."/>
            <person name="Borodovsky M."/>
            <person name="Guigo R."/>
            <person name="Alvarado L."/>
            <person name="Berlin A."/>
            <person name="Borenstein D."/>
            <person name="Chen Z."/>
            <person name="Engels R."/>
            <person name="Freedman E."/>
            <person name="Gellesch M."/>
            <person name="Goldberg J."/>
            <person name="Griggs A."/>
            <person name="Gujja S."/>
            <person name="Heiman D."/>
            <person name="Hepburn T."/>
            <person name="Howarth C."/>
            <person name="Jen D."/>
            <person name="Larson L."/>
            <person name="Lewis B."/>
            <person name="Mehta T."/>
            <person name="Park D."/>
            <person name="Pearson M."/>
            <person name="Roberts A."/>
            <person name="Saif S."/>
            <person name="Shenoy N."/>
            <person name="Sisk P."/>
            <person name="Stolte C."/>
            <person name="Sykes S."/>
            <person name="Walk T."/>
            <person name="White J."/>
            <person name="Yandava C."/>
            <person name="Burger G."/>
            <person name="Gray M.W."/>
            <person name="Holland P.W.H."/>
            <person name="King N."/>
            <person name="Lang F.B.F."/>
            <person name="Roger A.J."/>
            <person name="Ruiz-Trillo I."/>
            <person name="Lander E."/>
            <person name="Nusbaum C."/>
        </authorList>
    </citation>
    <scope>NUCLEOTIDE SEQUENCE [LARGE SCALE GENOMIC DNA]</scope>
    <source>
        <strain evidence="2">ATCC 38327</strain>
    </source>
</reference>